<dbReference type="SMART" id="SM00116">
    <property type="entry name" value="CBS"/>
    <property type="match status" value="2"/>
</dbReference>
<dbReference type="InterPro" id="IPR000644">
    <property type="entry name" value="CBS_dom"/>
</dbReference>
<organism evidence="4 5">
    <name type="scientific">Aromatoleum diolicum</name>
    <dbReference type="NCBI Taxonomy" id="75796"/>
    <lineage>
        <taxon>Bacteria</taxon>
        <taxon>Pseudomonadati</taxon>
        <taxon>Pseudomonadota</taxon>
        <taxon>Betaproteobacteria</taxon>
        <taxon>Rhodocyclales</taxon>
        <taxon>Rhodocyclaceae</taxon>
        <taxon>Aromatoleum</taxon>
    </lineage>
</organism>
<keyword evidence="5" id="KW-1185">Reference proteome</keyword>
<evidence type="ECO:0000256" key="1">
    <source>
        <dbReference type="PROSITE-ProRule" id="PRU00703"/>
    </source>
</evidence>
<dbReference type="InterPro" id="IPR058581">
    <property type="entry name" value="TM_HPP"/>
</dbReference>
<dbReference type="Pfam" id="PF04982">
    <property type="entry name" value="TM_HPP"/>
    <property type="match status" value="1"/>
</dbReference>
<comment type="caution">
    <text evidence="4">The sequence shown here is derived from an EMBL/GenBank/DDBJ whole genome shotgun (WGS) entry which is preliminary data.</text>
</comment>
<dbReference type="CDD" id="cd04600">
    <property type="entry name" value="CBS_pair_HPP_assoc"/>
    <property type="match status" value="1"/>
</dbReference>
<dbReference type="Proteomes" id="UP000648984">
    <property type="component" value="Unassembled WGS sequence"/>
</dbReference>
<feature type="transmembrane region" description="Helical" evidence="2">
    <location>
        <begin position="161"/>
        <end position="184"/>
    </location>
</feature>
<dbReference type="SUPFAM" id="SSF54631">
    <property type="entry name" value="CBS-domain pair"/>
    <property type="match status" value="1"/>
</dbReference>
<dbReference type="EMBL" id="WTVQ01000002">
    <property type="protein sequence ID" value="NMG73502.1"/>
    <property type="molecule type" value="Genomic_DNA"/>
</dbReference>
<feature type="transmembrane region" description="Helical" evidence="2">
    <location>
        <begin position="116"/>
        <end position="133"/>
    </location>
</feature>
<proteinExistence type="predicted"/>
<keyword evidence="2" id="KW-0812">Transmembrane</keyword>
<dbReference type="Pfam" id="PF00571">
    <property type="entry name" value="CBS"/>
    <property type="match status" value="2"/>
</dbReference>
<dbReference type="InterPro" id="IPR046342">
    <property type="entry name" value="CBS_dom_sf"/>
</dbReference>
<feature type="transmembrane region" description="Helical" evidence="2">
    <location>
        <begin position="68"/>
        <end position="86"/>
    </location>
</feature>
<keyword evidence="2" id="KW-1133">Transmembrane helix</keyword>
<reference evidence="4 5" key="1">
    <citation type="submission" date="2019-12" db="EMBL/GenBank/DDBJ databases">
        <title>Comparative genomics gives insights into the taxonomy of the Azoarcus-Aromatoleum group and reveals separate origins of nif in the plant-associated Azoarcus and non-plant-associated Aromatoleum sub-groups.</title>
        <authorList>
            <person name="Lafos M."/>
            <person name="Maluk M."/>
            <person name="Batista M."/>
            <person name="Junghare M."/>
            <person name="Carmona M."/>
            <person name="Faoro H."/>
            <person name="Cruz L.M."/>
            <person name="Battistoni F."/>
            <person name="De Souza E."/>
            <person name="Pedrosa F."/>
            <person name="Chen W.-M."/>
            <person name="Poole P.S."/>
            <person name="Dixon R.A."/>
            <person name="James E.K."/>
        </authorList>
    </citation>
    <scope>NUCLEOTIDE SEQUENCE [LARGE SCALE GENOMIC DNA]</scope>
    <source>
        <strain evidence="4 5">22Lin</strain>
    </source>
</reference>
<keyword evidence="2" id="KW-0472">Membrane</keyword>
<dbReference type="PROSITE" id="PS51371">
    <property type="entry name" value="CBS"/>
    <property type="match status" value="2"/>
</dbReference>
<feature type="domain" description="CBS" evidence="3">
    <location>
        <begin position="260"/>
        <end position="316"/>
    </location>
</feature>
<name>A0ABX1Q7X1_9RHOO</name>
<evidence type="ECO:0000313" key="4">
    <source>
        <dbReference type="EMBL" id="NMG73502.1"/>
    </source>
</evidence>
<protein>
    <submittedName>
        <fullName evidence="4">CBS domain-containing protein</fullName>
    </submittedName>
</protein>
<evidence type="ECO:0000256" key="2">
    <source>
        <dbReference type="SAM" id="Phobius"/>
    </source>
</evidence>
<sequence>MRRCVGSSRWDAGGERRVSGALSWLRSFVPVAHAVSRRERVLSCAGALLGLFCAEWISRLALGESHPWFIAPMGASAVLLFAVPSSPLAQPWSIVGGNVISALVGVTCAKFIGHPGLAAALAVAVSIGAMFQLRCLHPPGGAVALTSVLGGSSVTELGYGFAVWPVAIDSLCLLAAALAFNMALGRRYPQRAHEHAHPHLTADPVPSARLGVTLDDLNEVLAARGELLDVSSEDLEEILVAAELRASRRRFGEIRCADIMSGDVVSVSPQASIGEAWALLSRHRVKAMPVVSAERILVGIVSLHDFFVHRDAPYKLRFFNGIDVHRTVQDLMSPEVVTARPEQPIVELVHLFADVGLHHVPVVDMRGAVIGMVTQSDLVAALVRMRLEEPEMALAA</sequence>
<dbReference type="Gene3D" id="3.10.580.10">
    <property type="entry name" value="CBS-domain"/>
    <property type="match status" value="2"/>
</dbReference>
<evidence type="ECO:0000259" key="3">
    <source>
        <dbReference type="PROSITE" id="PS51371"/>
    </source>
</evidence>
<dbReference type="PANTHER" id="PTHR33741:SF5">
    <property type="entry name" value="TRANSMEMBRANE PROTEIN DDB_G0269096-RELATED"/>
    <property type="match status" value="1"/>
</dbReference>
<feature type="domain" description="CBS" evidence="3">
    <location>
        <begin position="332"/>
        <end position="389"/>
    </location>
</feature>
<dbReference type="PANTHER" id="PTHR33741">
    <property type="entry name" value="TRANSMEMBRANE PROTEIN DDB_G0269096-RELATED"/>
    <property type="match status" value="1"/>
</dbReference>
<dbReference type="InterPro" id="IPR007065">
    <property type="entry name" value="HPP"/>
</dbReference>
<keyword evidence="1" id="KW-0129">CBS domain</keyword>
<gene>
    <name evidence="4" type="ORF">GPA25_01900</name>
</gene>
<evidence type="ECO:0000313" key="5">
    <source>
        <dbReference type="Proteomes" id="UP000648984"/>
    </source>
</evidence>
<accession>A0ABX1Q7X1</accession>